<name>A0AAD6HBU3_9EURO</name>
<gene>
    <name evidence="1" type="ORF">N7493_011222</name>
</gene>
<protein>
    <submittedName>
        <fullName evidence="1">Uncharacterized protein</fullName>
    </submittedName>
</protein>
<accession>A0AAD6HBU3</accession>
<dbReference type="Proteomes" id="UP001215712">
    <property type="component" value="Unassembled WGS sequence"/>
</dbReference>
<keyword evidence="2" id="KW-1185">Reference proteome</keyword>
<dbReference type="AlphaFoldDB" id="A0AAD6HBU3"/>
<sequence>MVIVAGNYDGVKWLLREWPADIDLNNPWKAIWKFNFDDVLFDCLSSQKSGWTRDKLPQIQKRAATNILQCTREIDVSEEVFAQTSSIFRFCYYSGLLPLINVCIEENLPVPATEQLMRVVLDKCDTGLTKAIHKDLKRFRSLPDHHPGEFERMLW</sequence>
<evidence type="ECO:0000313" key="1">
    <source>
        <dbReference type="EMBL" id="KAJ5704084.1"/>
    </source>
</evidence>
<reference evidence="1" key="1">
    <citation type="journal article" date="2023" name="IMA Fungus">
        <title>Comparative genomic study of the Penicillium genus elucidates a diverse pangenome and 15 lateral gene transfer events.</title>
        <authorList>
            <person name="Petersen C."/>
            <person name="Sorensen T."/>
            <person name="Nielsen M.R."/>
            <person name="Sondergaard T.E."/>
            <person name="Sorensen J.L."/>
            <person name="Fitzpatrick D.A."/>
            <person name="Frisvad J.C."/>
            <person name="Nielsen K.L."/>
        </authorList>
    </citation>
    <scope>NUCLEOTIDE SEQUENCE</scope>
    <source>
        <strain evidence="1">IBT 17514</strain>
    </source>
</reference>
<reference evidence="1" key="2">
    <citation type="submission" date="2023-01" db="EMBL/GenBank/DDBJ databases">
        <authorList>
            <person name="Petersen C."/>
        </authorList>
    </citation>
    <scope>NUCLEOTIDE SEQUENCE</scope>
    <source>
        <strain evidence="1">IBT 17514</strain>
    </source>
</reference>
<comment type="caution">
    <text evidence="1">The sequence shown here is derived from an EMBL/GenBank/DDBJ whole genome shotgun (WGS) entry which is preliminary data.</text>
</comment>
<evidence type="ECO:0000313" key="2">
    <source>
        <dbReference type="Proteomes" id="UP001215712"/>
    </source>
</evidence>
<proteinExistence type="predicted"/>
<dbReference type="EMBL" id="JAQJAN010000020">
    <property type="protein sequence ID" value="KAJ5704084.1"/>
    <property type="molecule type" value="Genomic_DNA"/>
</dbReference>
<organism evidence="1 2">
    <name type="scientific">Penicillium malachiteum</name>
    <dbReference type="NCBI Taxonomy" id="1324776"/>
    <lineage>
        <taxon>Eukaryota</taxon>
        <taxon>Fungi</taxon>
        <taxon>Dikarya</taxon>
        <taxon>Ascomycota</taxon>
        <taxon>Pezizomycotina</taxon>
        <taxon>Eurotiomycetes</taxon>
        <taxon>Eurotiomycetidae</taxon>
        <taxon>Eurotiales</taxon>
        <taxon>Aspergillaceae</taxon>
        <taxon>Penicillium</taxon>
    </lineage>
</organism>